<dbReference type="SMART" id="SM00448">
    <property type="entry name" value="REC"/>
    <property type="match status" value="1"/>
</dbReference>
<keyword evidence="8 15" id="KW-0812">Transmembrane</keyword>
<feature type="transmembrane region" description="Helical" evidence="15">
    <location>
        <begin position="289"/>
        <end position="309"/>
    </location>
</feature>
<dbReference type="Gene3D" id="1.20.120.160">
    <property type="entry name" value="HPT domain"/>
    <property type="match status" value="1"/>
</dbReference>
<dbReference type="InterPro" id="IPR036890">
    <property type="entry name" value="HATPase_C_sf"/>
</dbReference>
<dbReference type="FunFam" id="3.30.565.10:FF:000010">
    <property type="entry name" value="Sensor histidine kinase RcsC"/>
    <property type="match status" value="1"/>
</dbReference>
<evidence type="ECO:0000256" key="3">
    <source>
        <dbReference type="ARBA" id="ARBA00012438"/>
    </source>
</evidence>
<dbReference type="PROSITE" id="PS50894">
    <property type="entry name" value="HPT"/>
    <property type="match status" value="1"/>
</dbReference>
<dbReference type="EMBL" id="JPIU01000039">
    <property type="protein sequence ID" value="KIO44611.1"/>
    <property type="molecule type" value="Genomic_DNA"/>
</dbReference>
<dbReference type="CDD" id="cd16922">
    <property type="entry name" value="HATPase_EvgS-ArcB-TorS-like"/>
    <property type="match status" value="1"/>
</dbReference>
<accession>A0A0C3RE01</accession>
<comment type="caution">
    <text evidence="19">The sequence shown here is derived from an EMBL/GenBank/DDBJ whole genome shotgun (WGS) entry which is preliminary data.</text>
</comment>
<evidence type="ECO:0000256" key="1">
    <source>
        <dbReference type="ARBA" id="ARBA00000085"/>
    </source>
</evidence>
<dbReference type="CDD" id="cd00082">
    <property type="entry name" value="HisKA"/>
    <property type="match status" value="1"/>
</dbReference>
<dbReference type="SUPFAM" id="SSF52172">
    <property type="entry name" value="CheY-like"/>
    <property type="match status" value="1"/>
</dbReference>
<evidence type="ECO:0000256" key="8">
    <source>
        <dbReference type="ARBA" id="ARBA00022692"/>
    </source>
</evidence>
<dbReference type="InterPro" id="IPR011006">
    <property type="entry name" value="CheY-like_superfamily"/>
</dbReference>
<evidence type="ECO:0000256" key="2">
    <source>
        <dbReference type="ARBA" id="ARBA00004429"/>
    </source>
</evidence>
<evidence type="ECO:0000259" key="18">
    <source>
        <dbReference type="PROSITE" id="PS50894"/>
    </source>
</evidence>
<dbReference type="PANTHER" id="PTHR43047">
    <property type="entry name" value="TWO-COMPONENT HISTIDINE PROTEIN KINASE"/>
    <property type="match status" value="1"/>
</dbReference>
<dbReference type="SUPFAM" id="SSF47384">
    <property type="entry name" value="Homodimeric domain of signal transducing histidine kinase"/>
    <property type="match status" value="1"/>
</dbReference>
<dbReference type="SUPFAM" id="SSF47226">
    <property type="entry name" value="Histidine-containing phosphotransfer domain, HPT domain"/>
    <property type="match status" value="1"/>
</dbReference>
<keyword evidence="6 14" id="KW-0597">Phosphoprotein</keyword>
<evidence type="ECO:0000256" key="13">
    <source>
        <dbReference type="PROSITE-ProRule" id="PRU00110"/>
    </source>
</evidence>
<keyword evidence="11 15" id="KW-1133">Transmembrane helix</keyword>
<dbReference type="Pfam" id="PF02518">
    <property type="entry name" value="HATPase_c"/>
    <property type="match status" value="1"/>
</dbReference>
<keyword evidence="7" id="KW-0808">Transferase</keyword>
<dbReference type="PANTHER" id="PTHR43047:SF72">
    <property type="entry name" value="OSMOSENSING HISTIDINE PROTEIN KINASE SLN1"/>
    <property type="match status" value="1"/>
</dbReference>
<evidence type="ECO:0000256" key="4">
    <source>
        <dbReference type="ARBA" id="ARBA00022475"/>
    </source>
</evidence>
<evidence type="ECO:0000256" key="14">
    <source>
        <dbReference type="PROSITE-ProRule" id="PRU00169"/>
    </source>
</evidence>
<feature type="domain" description="HPt" evidence="18">
    <location>
        <begin position="732"/>
        <end position="827"/>
    </location>
</feature>
<evidence type="ECO:0000256" key="11">
    <source>
        <dbReference type="ARBA" id="ARBA00022989"/>
    </source>
</evidence>
<evidence type="ECO:0000256" key="12">
    <source>
        <dbReference type="ARBA" id="ARBA00023136"/>
    </source>
</evidence>
<dbReference type="SUPFAM" id="SSF55874">
    <property type="entry name" value="ATPase domain of HSP90 chaperone/DNA topoisomerase II/histidine kinase"/>
    <property type="match status" value="1"/>
</dbReference>
<keyword evidence="4" id="KW-1003">Cell membrane</keyword>
<sequence>MQKLFKFTKLKLIAGYLILLFLATVAIIFIYKETLQLTEKDPKETITQTKLFIISNTLAKLYEAEGIGIAFSQTNSKTKFNRYINLMKEVRRNMDTLKNLTTIKLQKKRIDTINYLLNQKIDNLKALMEVKQISLPEDFYNIAIERVEAIKDSTAVEPEETTPQTITTYDSVYTVKKRKGFMGLFSRRDTTLQVTIKHIPVDTITQEKPVAKTDSLVTVIKSAWDEFQQQNQEMAKEVYRKEIAVIQSGQNITERIKRILSDLENEEFDHTITKMEQQQQLTHSITRTIAWIAIISCVLVIVFISLIISDISQSQRYRKALEEAKSFTEKLLQSREQLMLTVTHDIKAPLSSIMGYIELLNNTSLEERQRYFLQNMKSSSEHILHLANNLLDFSKLESNKMDVDHVPYNPARLLQETSDSLQPLAAKKELILQSNISSALDTSYSGDPMKIRQIIINLLSNAIKYTREGRIELSAFVSPTQAETLIIVIKDSGPGMTREEQELIFKAFTRLDAQHNNGAEGTGLGLTITQQLVQLLGGEISLESEKEIGSSFTVKLPLLKAVSPVEELPEKEETNFPEVQQLKALLVDDDPLQLHMSTELLRQKGIVCTSCNDPTKVLEYLEKERFDIILSDIQMPGMDGFELIEQIRRFPDPDIQKIPAIALSARGDMKENHYKKSGFSAYLNKPFTPQQLFECIAKLTGFSVKIKNTEGESVTNNLPYDLNSIKIFADHDPQAIKEIIRSFIRDCETNFSTLAQLLDKKEFQQIGRLSHKMLPMFRQFAIKEIIPLLAFLEQTDSARIPETRIKEQVEKIIRQGKTILEELKKEL</sequence>
<dbReference type="Gene3D" id="1.10.287.130">
    <property type="match status" value="1"/>
</dbReference>
<dbReference type="GO" id="GO:0005886">
    <property type="term" value="C:plasma membrane"/>
    <property type="evidence" value="ECO:0007669"/>
    <property type="project" value="UniProtKB-SubCell"/>
</dbReference>
<evidence type="ECO:0000256" key="15">
    <source>
        <dbReference type="SAM" id="Phobius"/>
    </source>
</evidence>
<feature type="domain" description="Response regulatory" evidence="17">
    <location>
        <begin position="583"/>
        <end position="700"/>
    </location>
</feature>
<evidence type="ECO:0000256" key="6">
    <source>
        <dbReference type="ARBA" id="ARBA00022553"/>
    </source>
</evidence>
<keyword evidence="10" id="KW-0067">ATP-binding</keyword>
<gene>
    <name evidence="19" type="ORF">BA92_10565</name>
</gene>
<feature type="modified residue" description="4-aspartylphosphate" evidence="14">
    <location>
        <position position="632"/>
    </location>
</feature>
<comment type="subcellular location">
    <subcellularLocation>
        <location evidence="2">Cell inner membrane</location>
        <topology evidence="2">Multi-pass membrane protein</topology>
    </subcellularLocation>
</comment>
<evidence type="ECO:0000259" key="17">
    <source>
        <dbReference type="PROSITE" id="PS50110"/>
    </source>
</evidence>
<dbReference type="GO" id="GO:0009927">
    <property type="term" value="F:histidine phosphotransfer kinase activity"/>
    <property type="evidence" value="ECO:0007669"/>
    <property type="project" value="TreeGrafter"/>
</dbReference>
<dbReference type="Proteomes" id="UP000031980">
    <property type="component" value="Unassembled WGS sequence"/>
</dbReference>
<dbReference type="RefSeq" id="WP_041505313.1">
    <property type="nucleotide sequence ID" value="NZ_JPIU01000039.1"/>
</dbReference>
<keyword evidence="20" id="KW-1185">Reference proteome</keyword>
<evidence type="ECO:0000256" key="10">
    <source>
        <dbReference type="ARBA" id="ARBA00022840"/>
    </source>
</evidence>
<dbReference type="AlphaFoldDB" id="A0A0C3RE01"/>
<protein>
    <recommendedName>
        <fullName evidence="3">histidine kinase</fullName>
        <ecNumber evidence="3">2.7.13.3</ecNumber>
    </recommendedName>
</protein>
<evidence type="ECO:0000256" key="5">
    <source>
        <dbReference type="ARBA" id="ARBA00022519"/>
    </source>
</evidence>
<dbReference type="InterPro" id="IPR005467">
    <property type="entry name" value="His_kinase_dom"/>
</dbReference>
<feature type="modified residue" description="Phosphohistidine" evidence="13">
    <location>
        <position position="771"/>
    </location>
</feature>
<dbReference type="Pfam" id="PF00512">
    <property type="entry name" value="HisKA"/>
    <property type="match status" value="1"/>
</dbReference>
<proteinExistence type="predicted"/>
<dbReference type="Pfam" id="PF00072">
    <property type="entry name" value="Response_reg"/>
    <property type="match status" value="1"/>
</dbReference>
<dbReference type="InterPro" id="IPR001789">
    <property type="entry name" value="Sig_transdc_resp-reg_receiver"/>
</dbReference>
<evidence type="ECO:0000256" key="7">
    <source>
        <dbReference type="ARBA" id="ARBA00022679"/>
    </source>
</evidence>
<keyword evidence="10" id="KW-0547">Nucleotide-binding</keyword>
<reference evidence="19 20" key="1">
    <citation type="submission" date="2014-07" db="EMBL/GenBank/DDBJ databases">
        <title>Porphyromonadaceae bacterium OUH 308042 = ATCC BAA-2681 = DSM 28342 draft genome.</title>
        <authorList>
            <person name="Sydenham T.V."/>
            <person name="Hasman H."/>
            <person name="Justensen U.S."/>
        </authorList>
    </citation>
    <scope>NUCLEOTIDE SEQUENCE [LARGE SCALE GENOMIC DNA]</scope>
    <source>
        <strain evidence="19 20">OUH 308042</strain>
    </source>
</reference>
<dbReference type="Gene3D" id="3.30.565.10">
    <property type="entry name" value="Histidine kinase-like ATPase, C-terminal domain"/>
    <property type="match status" value="1"/>
</dbReference>
<dbReference type="GO" id="GO:0000155">
    <property type="term" value="F:phosphorelay sensor kinase activity"/>
    <property type="evidence" value="ECO:0007669"/>
    <property type="project" value="InterPro"/>
</dbReference>
<dbReference type="SMART" id="SM00387">
    <property type="entry name" value="HATPase_c"/>
    <property type="match status" value="1"/>
</dbReference>
<dbReference type="InterPro" id="IPR003594">
    <property type="entry name" value="HATPase_dom"/>
</dbReference>
<keyword evidence="9" id="KW-0418">Kinase</keyword>
<feature type="domain" description="Histidine kinase" evidence="16">
    <location>
        <begin position="341"/>
        <end position="560"/>
    </location>
</feature>
<dbReference type="InterPro" id="IPR003661">
    <property type="entry name" value="HisK_dim/P_dom"/>
</dbReference>
<organism evidence="19 20">
    <name type="scientific">Sanguibacteroides justesenii</name>
    <dbReference type="NCBI Taxonomy" id="1547597"/>
    <lineage>
        <taxon>Bacteria</taxon>
        <taxon>Pseudomonadati</taxon>
        <taxon>Bacteroidota</taxon>
        <taxon>Bacteroidia</taxon>
        <taxon>Bacteroidales</taxon>
        <taxon>Porphyromonadaceae</taxon>
        <taxon>Sanguibacteroides</taxon>
    </lineage>
</organism>
<dbReference type="PROSITE" id="PS50109">
    <property type="entry name" value="HIS_KIN"/>
    <property type="match status" value="1"/>
</dbReference>
<keyword evidence="5" id="KW-0997">Cell inner membrane</keyword>
<evidence type="ECO:0000259" key="16">
    <source>
        <dbReference type="PROSITE" id="PS50109"/>
    </source>
</evidence>
<dbReference type="InterPro" id="IPR036097">
    <property type="entry name" value="HisK_dim/P_sf"/>
</dbReference>
<evidence type="ECO:0000313" key="19">
    <source>
        <dbReference type="EMBL" id="KIO44611.1"/>
    </source>
</evidence>
<feature type="transmembrane region" description="Helical" evidence="15">
    <location>
        <begin position="12"/>
        <end position="31"/>
    </location>
</feature>
<dbReference type="InterPro" id="IPR036641">
    <property type="entry name" value="HPT_dom_sf"/>
</dbReference>
<evidence type="ECO:0000256" key="9">
    <source>
        <dbReference type="ARBA" id="ARBA00022777"/>
    </source>
</evidence>
<name>A0A0C3RE01_9PORP</name>
<dbReference type="EC" id="2.7.13.3" evidence="3"/>
<dbReference type="InterPro" id="IPR004358">
    <property type="entry name" value="Sig_transdc_His_kin-like_C"/>
</dbReference>
<dbReference type="SMART" id="SM00388">
    <property type="entry name" value="HisKA"/>
    <property type="match status" value="1"/>
</dbReference>
<evidence type="ECO:0000313" key="20">
    <source>
        <dbReference type="Proteomes" id="UP000031980"/>
    </source>
</evidence>
<comment type="catalytic activity">
    <reaction evidence="1">
        <text>ATP + protein L-histidine = ADP + protein N-phospho-L-histidine.</text>
        <dbReference type="EC" id="2.7.13.3"/>
    </reaction>
</comment>
<dbReference type="PRINTS" id="PR00344">
    <property type="entry name" value="BCTRLSENSOR"/>
</dbReference>
<keyword evidence="12 15" id="KW-0472">Membrane</keyword>
<dbReference type="Gene3D" id="3.40.50.2300">
    <property type="match status" value="1"/>
</dbReference>
<dbReference type="InterPro" id="IPR008207">
    <property type="entry name" value="Sig_transdc_His_kin_Hpt_dom"/>
</dbReference>
<dbReference type="PROSITE" id="PS50110">
    <property type="entry name" value="RESPONSE_REGULATORY"/>
    <property type="match status" value="1"/>
</dbReference>